<keyword evidence="2" id="KW-1185">Reference proteome</keyword>
<accession>A0ABW1FKU6</accession>
<protein>
    <recommendedName>
        <fullName evidence="3">Secreted protein</fullName>
    </recommendedName>
</protein>
<comment type="caution">
    <text evidence="1">The sequence shown here is derived from an EMBL/GenBank/DDBJ whole genome shotgun (WGS) entry which is preliminary data.</text>
</comment>
<organism evidence="1 2">
    <name type="scientific">Streptomyces ramulosus</name>
    <dbReference type="NCBI Taxonomy" id="47762"/>
    <lineage>
        <taxon>Bacteria</taxon>
        <taxon>Bacillati</taxon>
        <taxon>Actinomycetota</taxon>
        <taxon>Actinomycetes</taxon>
        <taxon>Kitasatosporales</taxon>
        <taxon>Streptomycetaceae</taxon>
        <taxon>Streptomyces</taxon>
    </lineage>
</organism>
<reference evidence="2" key="1">
    <citation type="journal article" date="2019" name="Int. J. Syst. Evol. Microbiol.">
        <title>The Global Catalogue of Microorganisms (GCM) 10K type strain sequencing project: providing services to taxonomists for standard genome sequencing and annotation.</title>
        <authorList>
            <consortium name="The Broad Institute Genomics Platform"/>
            <consortium name="The Broad Institute Genome Sequencing Center for Infectious Disease"/>
            <person name="Wu L."/>
            <person name="Ma J."/>
        </authorList>
    </citation>
    <scope>NUCLEOTIDE SEQUENCE [LARGE SCALE GENOMIC DNA]</scope>
    <source>
        <strain evidence="2">CGMCC 1.15809</strain>
    </source>
</reference>
<dbReference type="EMBL" id="JBHSPW010000007">
    <property type="protein sequence ID" value="MFC5894509.1"/>
    <property type="molecule type" value="Genomic_DNA"/>
</dbReference>
<dbReference type="RefSeq" id="WP_345089102.1">
    <property type="nucleotide sequence ID" value="NZ_BAAAWG010000015.1"/>
</dbReference>
<proteinExistence type="predicted"/>
<gene>
    <name evidence="1" type="ORF">ACFP3M_16985</name>
</gene>
<dbReference type="Proteomes" id="UP001596241">
    <property type="component" value="Unassembled WGS sequence"/>
</dbReference>
<evidence type="ECO:0008006" key="3">
    <source>
        <dbReference type="Google" id="ProtNLM"/>
    </source>
</evidence>
<name>A0ABW1FKU6_9ACTN</name>
<sequence length="58" mass="6109">MQTRTNTGRRARTTAVVVLIAAAVWAGTTVVRNASHADTSAPTGPVAHLRNVVDLIRS</sequence>
<evidence type="ECO:0000313" key="1">
    <source>
        <dbReference type="EMBL" id="MFC5894509.1"/>
    </source>
</evidence>
<evidence type="ECO:0000313" key="2">
    <source>
        <dbReference type="Proteomes" id="UP001596241"/>
    </source>
</evidence>